<feature type="signal peptide" evidence="2">
    <location>
        <begin position="1"/>
        <end position="24"/>
    </location>
</feature>
<dbReference type="InterPro" id="IPR022742">
    <property type="entry name" value="Hydrolase_4"/>
</dbReference>
<dbReference type="InterPro" id="IPR029058">
    <property type="entry name" value="AB_hydrolase_fold"/>
</dbReference>
<dbReference type="GO" id="GO:0052689">
    <property type="term" value="F:carboxylic ester hydrolase activity"/>
    <property type="evidence" value="ECO:0007669"/>
    <property type="project" value="TreeGrafter"/>
</dbReference>
<dbReference type="Proteomes" id="UP000634011">
    <property type="component" value="Unassembled WGS sequence"/>
</dbReference>
<reference evidence="4" key="1">
    <citation type="submission" date="2020-08" db="EMBL/GenBank/DDBJ databases">
        <title>Novel species isolated from subtropical streams in China.</title>
        <authorList>
            <person name="Lu H."/>
        </authorList>
    </citation>
    <scope>NUCLEOTIDE SEQUENCE</scope>
    <source>
        <strain evidence="4">KACC 12607</strain>
    </source>
</reference>
<dbReference type="RefSeq" id="WP_186911870.1">
    <property type="nucleotide sequence ID" value="NZ_JACOFV010000005.1"/>
</dbReference>
<protein>
    <submittedName>
        <fullName evidence="4">Alpha/beta hydrolase</fullName>
    </submittedName>
</protein>
<dbReference type="PANTHER" id="PTHR43265">
    <property type="entry name" value="ESTERASE ESTD"/>
    <property type="match status" value="1"/>
</dbReference>
<evidence type="ECO:0000256" key="2">
    <source>
        <dbReference type="SAM" id="SignalP"/>
    </source>
</evidence>
<proteinExistence type="predicted"/>
<feature type="chain" id="PRO_5037738778" evidence="2">
    <location>
        <begin position="25"/>
        <end position="483"/>
    </location>
</feature>
<evidence type="ECO:0000259" key="3">
    <source>
        <dbReference type="Pfam" id="PF12146"/>
    </source>
</evidence>
<dbReference type="EMBL" id="JACOFV010000005">
    <property type="protein sequence ID" value="MBC3861950.1"/>
    <property type="molecule type" value="Genomic_DNA"/>
</dbReference>
<evidence type="ECO:0000313" key="4">
    <source>
        <dbReference type="EMBL" id="MBC3861950.1"/>
    </source>
</evidence>
<keyword evidence="5" id="KW-1185">Reference proteome</keyword>
<dbReference type="Pfam" id="PF12146">
    <property type="entry name" value="Hydrolase_4"/>
    <property type="match status" value="1"/>
</dbReference>
<evidence type="ECO:0000313" key="5">
    <source>
        <dbReference type="Proteomes" id="UP000634011"/>
    </source>
</evidence>
<dbReference type="InterPro" id="IPR002471">
    <property type="entry name" value="Pept_S9_AS"/>
</dbReference>
<organism evidence="4 5">
    <name type="scientific">Undibacterium jejuense</name>
    <dbReference type="NCBI Taxonomy" id="1344949"/>
    <lineage>
        <taxon>Bacteria</taxon>
        <taxon>Pseudomonadati</taxon>
        <taxon>Pseudomonadota</taxon>
        <taxon>Betaproteobacteria</taxon>
        <taxon>Burkholderiales</taxon>
        <taxon>Oxalobacteraceae</taxon>
        <taxon>Undibacterium</taxon>
    </lineage>
</organism>
<keyword evidence="1 4" id="KW-0378">Hydrolase</keyword>
<dbReference type="Gene3D" id="3.40.50.1820">
    <property type="entry name" value="alpha/beta hydrolase"/>
    <property type="match status" value="1"/>
</dbReference>
<dbReference type="SUPFAM" id="SSF53474">
    <property type="entry name" value="alpha/beta-Hydrolases"/>
    <property type="match status" value="1"/>
</dbReference>
<dbReference type="PROSITE" id="PS00708">
    <property type="entry name" value="PRO_ENDOPEP_SER"/>
    <property type="match status" value="1"/>
</dbReference>
<evidence type="ECO:0000256" key="1">
    <source>
        <dbReference type="ARBA" id="ARBA00022801"/>
    </source>
</evidence>
<dbReference type="GO" id="GO:0006508">
    <property type="term" value="P:proteolysis"/>
    <property type="evidence" value="ECO:0007669"/>
    <property type="project" value="InterPro"/>
</dbReference>
<dbReference type="GO" id="GO:0004252">
    <property type="term" value="F:serine-type endopeptidase activity"/>
    <property type="evidence" value="ECO:0007669"/>
    <property type="project" value="InterPro"/>
</dbReference>
<sequence length="483" mass="51724">MSVPFKIPFILVFALQLGGVQTSAAELTQNTKVEAASVSQNMAGDWGGTLAGTLRLILHVKKSPSGEYASVLESVDQGHAMIPVDSMNVTSEHLDFIVNAVHGSFDATWNAKTKAWVGTWKQDQAMPLTLARSNGIIPKLSRPQEDAIDAAPSAYAQQIVTFDGGSAGVKLAGTFSAPKGAGPFSTVIFIAGSGPHTREEVVAGHRFFYVLADYLNKRGIAVLRYDKRGVAQSSGDYKSATSAEFISDAAAAVRYLLSRADVDPKRIGLLGHSEGGLIAPVVAAHDPQVSFIVLLAGPAIPGDKLLAEQIYLIEKASGVPAERAVIGREVNEELFKAIAESKNESEAKLMAATIFDKAVEEHKIFGNAEQIKATALSGLTTPWMRYFLSYDPVPVLRQIKVPVLALNGSLDLQVPAKSNLAAMRLALSENKEVTIKELAHLNHLFQVANTGAPAEYAQIEETMNSEALNVIGEWVSDHAKSKR</sequence>
<accession>A0A923HH01</accession>
<dbReference type="PANTHER" id="PTHR43265:SF1">
    <property type="entry name" value="ESTERASE ESTD"/>
    <property type="match status" value="1"/>
</dbReference>
<gene>
    <name evidence="4" type="ORF">H8K32_07560</name>
</gene>
<comment type="caution">
    <text evidence="4">The sequence shown here is derived from an EMBL/GenBank/DDBJ whole genome shotgun (WGS) entry which is preliminary data.</text>
</comment>
<feature type="domain" description="Serine aminopeptidase S33" evidence="3">
    <location>
        <begin position="210"/>
        <end position="433"/>
    </location>
</feature>
<dbReference type="InterPro" id="IPR053145">
    <property type="entry name" value="AB_hydrolase_Est10"/>
</dbReference>
<keyword evidence="2" id="KW-0732">Signal</keyword>
<name>A0A923HH01_9BURK</name>
<dbReference type="AlphaFoldDB" id="A0A923HH01"/>